<dbReference type="EMBL" id="CP002902">
    <property type="protein sequence ID" value="AEJ42503.1"/>
    <property type="molecule type" value="Genomic_DNA"/>
</dbReference>
<dbReference type="PATRIC" id="fig|1048834.4.peg.508"/>
<reference evidence="2" key="2">
    <citation type="submission" date="2011-06" db="EMBL/GenBank/DDBJ databases">
        <title>The complete genome sequence of Alicyclobacillus acidocaldarius sp. Tc-4-1.</title>
        <authorList>
            <person name="Chen Y."/>
            <person name="He Y."/>
            <person name="Dong Z."/>
            <person name="Hu S."/>
        </authorList>
    </citation>
    <scope>NUCLEOTIDE SEQUENCE [LARGE SCALE GENOMIC DNA]</scope>
    <source>
        <strain evidence="2">Tc-4-1</strain>
    </source>
</reference>
<accession>F8ICM7</accession>
<sequence>MYKYLEELRHFWPAVLYFFHQLRARAARSPDLAMKCVCR</sequence>
<dbReference type="KEGG" id="aad:TC41_0543"/>
<gene>
    <name evidence="1" type="ordered locus">TC41_0543</name>
</gene>
<organism evidence="1 2">
    <name type="scientific">Alicyclobacillus acidocaldarius (strain Tc-4-1)</name>
    <name type="common">Bacillus acidocaldarius</name>
    <dbReference type="NCBI Taxonomy" id="1048834"/>
    <lineage>
        <taxon>Bacteria</taxon>
        <taxon>Bacillati</taxon>
        <taxon>Bacillota</taxon>
        <taxon>Bacilli</taxon>
        <taxon>Bacillales</taxon>
        <taxon>Alicyclobacillaceae</taxon>
        <taxon>Alicyclobacillus</taxon>
    </lineage>
</organism>
<dbReference type="STRING" id="1048834.TC41_0543"/>
<dbReference type="AlphaFoldDB" id="F8ICM7"/>
<name>F8ICM7_ALIAT</name>
<proteinExistence type="predicted"/>
<evidence type="ECO:0000313" key="2">
    <source>
        <dbReference type="Proteomes" id="UP000000292"/>
    </source>
</evidence>
<reference evidence="1 2" key="1">
    <citation type="journal article" date="2011" name="J. Bacteriol.">
        <title>Complete Genome Sequence of Alicyclobacillus acidocaldarius Strain Tc-4-1.</title>
        <authorList>
            <person name="Chen Y."/>
            <person name="He Y."/>
            <person name="Zhang B."/>
            <person name="Yang J."/>
            <person name="Li W."/>
            <person name="Dong Z."/>
            <person name="Hu S."/>
        </authorList>
    </citation>
    <scope>NUCLEOTIDE SEQUENCE [LARGE SCALE GENOMIC DNA]</scope>
    <source>
        <strain evidence="1 2">Tc-4-1</strain>
    </source>
</reference>
<dbReference type="Proteomes" id="UP000000292">
    <property type="component" value="Chromosome"/>
</dbReference>
<dbReference type="HOGENOM" id="CLU_3303628_0_0_9"/>
<protein>
    <submittedName>
        <fullName evidence="1">Tetratricopeptide TPR_2 repeat protein</fullName>
    </submittedName>
</protein>
<evidence type="ECO:0000313" key="1">
    <source>
        <dbReference type="EMBL" id="AEJ42503.1"/>
    </source>
</evidence>